<sequence>MSSSTSTYTYTSSLLPVWSPRSFFSPPFPPCDLDSAEVYLVGVNLTKAKSGAPAKNNALTGQVALLMEYW</sequence>
<keyword evidence="2" id="KW-1185">Reference proteome</keyword>
<protein>
    <submittedName>
        <fullName evidence="1">Uncharacterized protein</fullName>
    </submittedName>
</protein>
<organism evidence="1 2">
    <name type="scientific">Lasius platythorax</name>
    <dbReference type="NCBI Taxonomy" id="488582"/>
    <lineage>
        <taxon>Eukaryota</taxon>
        <taxon>Metazoa</taxon>
        <taxon>Ecdysozoa</taxon>
        <taxon>Arthropoda</taxon>
        <taxon>Hexapoda</taxon>
        <taxon>Insecta</taxon>
        <taxon>Pterygota</taxon>
        <taxon>Neoptera</taxon>
        <taxon>Endopterygota</taxon>
        <taxon>Hymenoptera</taxon>
        <taxon>Apocrita</taxon>
        <taxon>Aculeata</taxon>
        <taxon>Formicoidea</taxon>
        <taxon>Formicidae</taxon>
        <taxon>Formicinae</taxon>
        <taxon>Lasius</taxon>
        <taxon>Lasius</taxon>
    </lineage>
</organism>
<gene>
    <name evidence="1" type="ORF">LPLAT_LOCUS11955</name>
</gene>
<proteinExistence type="predicted"/>
<reference evidence="1" key="1">
    <citation type="submission" date="2024-04" db="EMBL/GenBank/DDBJ databases">
        <authorList>
            <consortium name="Molecular Ecology Group"/>
        </authorList>
    </citation>
    <scope>NUCLEOTIDE SEQUENCE</scope>
</reference>
<evidence type="ECO:0000313" key="1">
    <source>
        <dbReference type="EMBL" id="CAL1686598.1"/>
    </source>
</evidence>
<dbReference type="AlphaFoldDB" id="A0AAV2P3S4"/>
<dbReference type="Proteomes" id="UP001497644">
    <property type="component" value="Chromosome 7"/>
</dbReference>
<dbReference type="EMBL" id="OZ034830">
    <property type="protein sequence ID" value="CAL1686598.1"/>
    <property type="molecule type" value="Genomic_DNA"/>
</dbReference>
<evidence type="ECO:0000313" key="2">
    <source>
        <dbReference type="Proteomes" id="UP001497644"/>
    </source>
</evidence>
<name>A0AAV2P3S4_9HYME</name>
<accession>A0AAV2P3S4</accession>